<keyword evidence="3" id="KW-1185">Reference proteome</keyword>
<comment type="caution">
    <text evidence="2">The sequence shown here is derived from an EMBL/GenBank/DDBJ whole genome shotgun (WGS) entry which is preliminary data.</text>
</comment>
<organism evidence="2 3">
    <name type="scientific">Phanerochaete sordida</name>
    <dbReference type="NCBI Taxonomy" id="48140"/>
    <lineage>
        <taxon>Eukaryota</taxon>
        <taxon>Fungi</taxon>
        <taxon>Dikarya</taxon>
        <taxon>Basidiomycota</taxon>
        <taxon>Agaricomycotina</taxon>
        <taxon>Agaricomycetes</taxon>
        <taxon>Polyporales</taxon>
        <taxon>Phanerochaetaceae</taxon>
        <taxon>Phanerochaete</taxon>
    </lineage>
</organism>
<protein>
    <submittedName>
        <fullName evidence="2">Uncharacterized protein</fullName>
    </submittedName>
</protein>
<evidence type="ECO:0000313" key="3">
    <source>
        <dbReference type="Proteomes" id="UP000703269"/>
    </source>
</evidence>
<gene>
    <name evidence="2" type="ORF">PsYK624_135300</name>
</gene>
<reference evidence="2 3" key="1">
    <citation type="submission" date="2021-08" db="EMBL/GenBank/DDBJ databases">
        <title>Draft Genome Sequence of Phanerochaete sordida strain YK-624.</title>
        <authorList>
            <person name="Mori T."/>
            <person name="Dohra H."/>
            <person name="Suzuki T."/>
            <person name="Kawagishi H."/>
            <person name="Hirai H."/>
        </authorList>
    </citation>
    <scope>NUCLEOTIDE SEQUENCE [LARGE SCALE GENOMIC DNA]</scope>
    <source>
        <strain evidence="2 3">YK-624</strain>
    </source>
</reference>
<accession>A0A9P3LK36</accession>
<feature type="compositionally biased region" description="Low complexity" evidence="1">
    <location>
        <begin position="1"/>
        <end position="15"/>
    </location>
</feature>
<proteinExistence type="predicted"/>
<evidence type="ECO:0000313" key="2">
    <source>
        <dbReference type="EMBL" id="GJE97314.1"/>
    </source>
</evidence>
<dbReference type="AlphaFoldDB" id="A0A9P3LK36"/>
<feature type="region of interest" description="Disordered" evidence="1">
    <location>
        <begin position="1"/>
        <end position="35"/>
    </location>
</feature>
<dbReference type="EMBL" id="BPQB01000070">
    <property type="protein sequence ID" value="GJE97314.1"/>
    <property type="molecule type" value="Genomic_DNA"/>
</dbReference>
<dbReference type="Proteomes" id="UP000703269">
    <property type="component" value="Unassembled WGS sequence"/>
</dbReference>
<sequence>MSTSPNASPTPSAAAHNGVKPDISGLAATNDNTIPSSPPSVKLFKLLHLPEEDEVDVSPNSTAPGSPELPASLLFEEVGEPAWSLSAYVLEEKIASLKLNGESEELDALPGLECLGLTW</sequence>
<evidence type="ECO:0000256" key="1">
    <source>
        <dbReference type="SAM" id="MobiDB-lite"/>
    </source>
</evidence>
<name>A0A9P3LK36_9APHY</name>
<dbReference type="OrthoDB" id="10544762at2759"/>